<name>A0A6M3LRB0_9ZZZZ</name>
<proteinExistence type="predicted"/>
<gene>
    <name evidence="1" type="ORF">MM415B03646_0004</name>
</gene>
<evidence type="ECO:0000313" key="1">
    <source>
        <dbReference type="EMBL" id="QJA95125.1"/>
    </source>
</evidence>
<sequence>MYRILTKDINRTTVTTILDKYLDGYTLVKARGVWKGKAEDSLIIEIDFPTKTVIDCDIVHRIANLIREVNKQECVLVQKIECESSLI</sequence>
<organism evidence="1">
    <name type="scientific">viral metagenome</name>
    <dbReference type="NCBI Taxonomy" id="1070528"/>
    <lineage>
        <taxon>unclassified sequences</taxon>
        <taxon>metagenomes</taxon>
        <taxon>organismal metagenomes</taxon>
    </lineage>
</organism>
<dbReference type="AlphaFoldDB" id="A0A6M3LRB0"/>
<dbReference type="EMBL" id="MT143288">
    <property type="protein sequence ID" value="QJA95125.1"/>
    <property type="molecule type" value="Genomic_DNA"/>
</dbReference>
<protein>
    <submittedName>
        <fullName evidence="1">Uncharacterized protein</fullName>
    </submittedName>
</protein>
<reference evidence="1" key="1">
    <citation type="submission" date="2020-03" db="EMBL/GenBank/DDBJ databases">
        <title>The deep terrestrial virosphere.</title>
        <authorList>
            <person name="Holmfeldt K."/>
            <person name="Nilsson E."/>
            <person name="Simone D."/>
            <person name="Lopez-Fernandez M."/>
            <person name="Wu X."/>
            <person name="de Brujin I."/>
            <person name="Lundin D."/>
            <person name="Andersson A."/>
            <person name="Bertilsson S."/>
            <person name="Dopson M."/>
        </authorList>
    </citation>
    <scope>NUCLEOTIDE SEQUENCE</scope>
    <source>
        <strain evidence="1">MM415B03646</strain>
    </source>
</reference>
<accession>A0A6M3LRB0</accession>